<protein>
    <submittedName>
        <fullName evidence="1">Zinc finger protein</fullName>
    </submittedName>
</protein>
<dbReference type="EMBL" id="BLXT01002434">
    <property type="protein sequence ID" value="GFN94313.1"/>
    <property type="molecule type" value="Genomic_DNA"/>
</dbReference>
<accession>A0AAV3ZKB1</accession>
<dbReference type="Proteomes" id="UP000735302">
    <property type="component" value="Unassembled WGS sequence"/>
</dbReference>
<keyword evidence="2" id="KW-1185">Reference proteome</keyword>
<evidence type="ECO:0000313" key="2">
    <source>
        <dbReference type="Proteomes" id="UP000735302"/>
    </source>
</evidence>
<organism evidence="1 2">
    <name type="scientific">Plakobranchus ocellatus</name>
    <dbReference type="NCBI Taxonomy" id="259542"/>
    <lineage>
        <taxon>Eukaryota</taxon>
        <taxon>Metazoa</taxon>
        <taxon>Spiralia</taxon>
        <taxon>Lophotrochozoa</taxon>
        <taxon>Mollusca</taxon>
        <taxon>Gastropoda</taxon>
        <taxon>Heterobranchia</taxon>
        <taxon>Euthyneura</taxon>
        <taxon>Panpulmonata</taxon>
        <taxon>Sacoglossa</taxon>
        <taxon>Placobranchoidea</taxon>
        <taxon>Plakobranchidae</taxon>
        <taxon>Plakobranchus</taxon>
    </lineage>
</organism>
<sequence>MTGRKFCVGDKVLILLPTELKKLFMQWKGPFDIMATVGAYEYRINVNGKEKIFHANLLKTYIKGDTTSNGDANG</sequence>
<dbReference type="AlphaFoldDB" id="A0AAV3ZKB1"/>
<name>A0AAV3ZKB1_9GAST</name>
<comment type="caution">
    <text evidence="1">The sequence shown here is derived from an EMBL/GenBank/DDBJ whole genome shotgun (WGS) entry which is preliminary data.</text>
</comment>
<reference evidence="1 2" key="1">
    <citation type="journal article" date="2021" name="Elife">
        <title>Chloroplast acquisition without the gene transfer in kleptoplastic sea slugs, Plakobranchus ocellatus.</title>
        <authorList>
            <person name="Maeda T."/>
            <person name="Takahashi S."/>
            <person name="Yoshida T."/>
            <person name="Shimamura S."/>
            <person name="Takaki Y."/>
            <person name="Nagai Y."/>
            <person name="Toyoda A."/>
            <person name="Suzuki Y."/>
            <person name="Arimoto A."/>
            <person name="Ishii H."/>
            <person name="Satoh N."/>
            <person name="Nishiyama T."/>
            <person name="Hasebe M."/>
            <person name="Maruyama T."/>
            <person name="Minagawa J."/>
            <person name="Obokata J."/>
            <person name="Shigenobu S."/>
        </authorList>
    </citation>
    <scope>NUCLEOTIDE SEQUENCE [LARGE SCALE GENOMIC DNA]</scope>
</reference>
<gene>
    <name evidence="1" type="ORF">PoB_002081900</name>
</gene>
<evidence type="ECO:0000313" key="1">
    <source>
        <dbReference type="EMBL" id="GFN94313.1"/>
    </source>
</evidence>
<proteinExistence type="predicted"/>